<name>A0A9Q6S044_9BURK</name>
<sequence length="866" mass="90965">MPRRLPTARPHANGGSMPWRQRHAAIYSACTGIAWPLMCAQAWSAPPDTSTTGETAPALSIAAQPMLSSPRAPTNAPIPAAPANGDVYLEVTINGESTKQIAHFVVTDAMIYTTPNELRDVGIRTDDLPPPGTNGLIALGTIPGLRYTYRPEQQRLDLQVVDARRQPATLENIPARPPMSASGTGLVINYEFSAQTNSPTQYGLYSEERFFYPGGLLDNKGTAYWYRNLHRYVRLDTTWSHSNPDTMVTTRIGDTISSSLTWTRPVRLGGAQVSRDFTLRPDLITYPVPTLAGSSAVPSAVDLYVNNVRQFTGSAPSGPFVINAVPAINGAGEAVIVTRDVLGRSVMTTVPLYIDSRLLAPGLTDFSVEAGFLRRSYALSSFDYAGDPSLSVSFRHGLTSRITLETHGEATRGVYNAGVGALLQAGGAGVLNLAVAGSAGNGGDGSLARNVPVTGLSNTTGVPVGIGFVEGTTNTSSGGVLPTPGGSGAQWSAGWQWHLPAVSIDLQAQHATPHYSDLASAEGTPVPRTTYRATLALPFRLFGSSSTASASLVGLDDPYYGDSRIGSLAWTTTLPASTSLSASVYHDFGDTGNTGVFVALSFLLGGSMNASVNAGSDHGKPLFGAAVTRTPDYGGGLGWQVQTSRQNGQQQSLAQATWRGRYGDLIGSVANVGSRTYGEVDASGSIVLMAGDVLAGRRIDDAFALVSTDGVPHVPVLHENREIGETNGAGHLLVPDLVAYEPNHLAIDPLGLPADTSVATTRLNLAPQSRAGVLARFPLRDFTGAQLIVVDTAGKPLPAGAVLTQRETGKRYVVGYDGLAFIDDMRAANAFTSTSAQGPCEVDVTFERKGGGLPTLGPFTCKARSP</sequence>
<dbReference type="Pfam" id="PF13953">
    <property type="entry name" value="PapC_C"/>
    <property type="match status" value="1"/>
</dbReference>
<feature type="domain" description="PapC-like C-terminal" evidence="1">
    <location>
        <begin position="791"/>
        <end position="846"/>
    </location>
</feature>
<evidence type="ECO:0000313" key="2">
    <source>
        <dbReference type="EMBL" id="QLB62365.1"/>
    </source>
</evidence>
<dbReference type="InterPro" id="IPR025949">
    <property type="entry name" value="PapC-like_C"/>
</dbReference>
<dbReference type="GO" id="GO:0009279">
    <property type="term" value="C:cell outer membrane"/>
    <property type="evidence" value="ECO:0007669"/>
    <property type="project" value="TreeGrafter"/>
</dbReference>
<protein>
    <recommendedName>
        <fullName evidence="1">PapC-like C-terminal domain-containing protein</fullName>
    </recommendedName>
</protein>
<dbReference type="EMBL" id="CP015958">
    <property type="protein sequence ID" value="QLB62365.1"/>
    <property type="molecule type" value="Genomic_DNA"/>
</dbReference>
<dbReference type="InterPro" id="IPR042186">
    <property type="entry name" value="FimD_plug_dom"/>
</dbReference>
<accession>A0A9Q6S044</accession>
<dbReference type="Pfam" id="PF00577">
    <property type="entry name" value="Usher"/>
    <property type="match status" value="1"/>
</dbReference>
<organism evidence="2 3">
    <name type="scientific">Paraburkholderia caribensis</name>
    <dbReference type="NCBI Taxonomy" id="75105"/>
    <lineage>
        <taxon>Bacteria</taxon>
        <taxon>Pseudomonadati</taxon>
        <taxon>Pseudomonadota</taxon>
        <taxon>Betaproteobacteria</taxon>
        <taxon>Burkholderiales</taxon>
        <taxon>Burkholderiaceae</taxon>
        <taxon>Paraburkholderia</taxon>
    </lineage>
</organism>
<dbReference type="GO" id="GO:0009297">
    <property type="term" value="P:pilus assembly"/>
    <property type="evidence" value="ECO:0007669"/>
    <property type="project" value="InterPro"/>
</dbReference>
<dbReference type="AlphaFoldDB" id="A0A9Q6S044"/>
<dbReference type="InterPro" id="IPR000015">
    <property type="entry name" value="Fimb_usher"/>
</dbReference>
<reference evidence="2 3" key="1">
    <citation type="journal article" date="2014" name="Genome Announc.">
        <title>Draft Genome Sequence of the Haloacid-Degrading Burkholderia caribensis Strain MBA4.</title>
        <authorList>
            <person name="Pan Y."/>
            <person name="Kong K.F."/>
            <person name="Tsang J.S."/>
        </authorList>
    </citation>
    <scope>NUCLEOTIDE SEQUENCE [LARGE SCALE GENOMIC DNA]</scope>
    <source>
        <strain evidence="2 3">852011</strain>
    </source>
</reference>
<evidence type="ECO:0000313" key="3">
    <source>
        <dbReference type="Proteomes" id="UP000509548"/>
    </source>
</evidence>
<evidence type="ECO:0000259" key="1">
    <source>
        <dbReference type="Pfam" id="PF13953"/>
    </source>
</evidence>
<dbReference type="PANTHER" id="PTHR30451">
    <property type="entry name" value="OUTER MEMBRANE USHER PROTEIN"/>
    <property type="match status" value="1"/>
</dbReference>
<dbReference type="Proteomes" id="UP000509548">
    <property type="component" value="Chromosome 1"/>
</dbReference>
<dbReference type="Gene3D" id="2.60.40.3110">
    <property type="match status" value="1"/>
</dbReference>
<dbReference type="PANTHER" id="PTHR30451:SF5">
    <property type="entry name" value="SLR0019 PROTEIN"/>
    <property type="match status" value="1"/>
</dbReference>
<dbReference type="Gene3D" id="2.60.40.2610">
    <property type="entry name" value="Outer membrane usher protein FimD, plug domain"/>
    <property type="match status" value="1"/>
</dbReference>
<proteinExistence type="predicted"/>
<gene>
    <name evidence="2" type="ORF">A9O66_08220</name>
</gene>
<dbReference type="GO" id="GO:0015473">
    <property type="term" value="F:fimbrial usher porin activity"/>
    <property type="evidence" value="ECO:0007669"/>
    <property type="project" value="InterPro"/>
</dbReference>